<proteinExistence type="predicted"/>
<reference evidence="1 2" key="1">
    <citation type="submission" date="2024-09" db="EMBL/GenBank/DDBJ databases">
        <authorList>
            <person name="Zhang Z.-H."/>
        </authorList>
    </citation>
    <scope>NUCLEOTIDE SEQUENCE [LARGE SCALE GENOMIC DNA]</scope>
    <source>
        <strain evidence="1 2">HHTR114</strain>
    </source>
</reference>
<accession>A0ABW1KW33</accession>
<gene>
    <name evidence="1" type="ORF">ACFMB1_12285</name>
</gene>
<name>A0ABW1KW33_9PROT</name>
<evidence type="ECO:0000313" key="2">
    <source>
        <dbReference type="Proteomes" id="UP001596116"/>
    </source>
</evidence>
<protein>
    <submittedName>
        <fullName evidence="1">Uncharacterized protein</fullName>
    </submittedName>
</protein>
<comment type="caution">
    <text evidence="1">The sequence shown here is derived from an EMBL/GenBank/DDBJ whole genome shotgun (WGS) entry which is preliminary data.</text>
</comment>
<organism evidence="1 2">
    <name type="scientific">Hyphococcus aureus</name>
    <dbReference type="NCBI Taxonomy" id="2666033"/>
    <lineage>
        <taxon>Bacteria</taxon>
        <taxon>Pseudomonadati</taxon>
        <taxon>Pseudomonadota</taxon>
        <taxon>Alphaproteobacteria</taxon>
        <taxon>Parvularculales</taxon>
        <taxon>Parvularculaceae</taxon>
        <taxon>Hyphococcus</taxon>
    </lineage>
</organism>
<sequence length="175" mass="20341">MKKYDFTVAGRESALFDAFFDDLDEDRKWEFTFARWTLLERVIWQFKPSNTYCHLDGFDFDQYTQTENGFVGVGRVWMLPEPGTPGDIATIMAVEFDHDRECVQRSSIWVGSVVPKRAKAPRVEAIEMIDFFSAKLNLSDEWVLAFEKGQHGWRHNDEFNLSIFLMPDLDLGSVP</sequence>
<keyword evidence="2" id="KW-1185">Reference proteome</keyword>
<evidence type="ECO:0000313" key="1">
    <source>
        <dbReference type="EMBL" id="MFC6036325.1"/>
    </source>
</evidence>
<dbReference type="Proteomes" id="UP001596116">
    <property type="component" value="Unassembled WGS sequence"/>
</dbReference>
<dbReference type="RefSeq" id="WP_379882446.1">
    <property type="nucleotide sequence ID" value="NZ_JBHPON010000002.1"/>
</dbReference>
<dbReference type="EMBL" id="JBHPON010000002">
    <property type="protein sequence ID" value="MFC6036325.1"/>
    <property type="molecule type" value="Genomic_DNA"/>
</dbReference>